<feature type="transmembrane region" description="Helical" evidence="8">
    <location>
        <begin position="397"/>
        <end position="416"/>
    </location>
</feature>
<dbReference type="GO" id="GO:0005886">
    <property type="term" value="C:plasma membrane"/>
    <property type="evidence" value="ECO:0007669"/>
    <property type="project" value="UniProtKB-SubCell"/>
</dbReference>
<dbReference type="InterPro" id="IPR050171">
    <property type="entry name" value="MFS_Transporters"/>
</dbReference>
<feature type="transmembrane region" description="Helical" evidence="8">
    <location>
        <begin position="175"/>
        <end position="195"/>
    </location>
</feature>
<gene>
    <name evidence="10" type="ORF">A8950_1670</name>
</gene>
<evidence type="ECO:0000313" key="10">
    <source>
        <dbReference type="EMBL" id="TDQ83384.1"/>
    </source>
</evidence>
<dbReference type="PANTHER" id="PTHR23517">
    <property type="entry name" value="RESISTANCE PROTEIN MDTM, PUTATIVE-RELATED-RELATED"/>
    <property type="match status" value="1"/>
</dbReference>
<comment type="caution">
    <text evidence="10">The sequence shown here is derived from an EMBL/GenBank/DDBJ whole genome shotgun (WGS) entry which is preliminary data.</text>
</comment>
<dbReference type="InterPro" id="IPR036259">
    <property type="entry name" value="MFS_trans_sf"/>
</dbReference>
<comment type="subcellular location">
    <subcellularLocation>
        <location evidence="1">Cell membrane</location>
        <topology evidence="1">Multi-pass membrane protein</topology>
    </subcellularLocation>
</comment>
<dbReference type="GO" id="GO:0022857">
    <property type="term" value="F:transmembrane transporter activity"/>
    <property type="evidence" value="ECO:0007669"/>
    <property type="project" value="InterPro"/>
</dbReference>
<dbReference type="EMBL" id="SNYW01000007">
    <property type="protein sequence ID" value="TDQ83384.1"/>
    <property type="molecule type" value="Genomic_DNA"/>
</dbReference>
<evidence type="ECO:0000256" key="2">
    <source>
        <dbReference type="ARBA" id="ARBA00022448"/>
    </source>
</evidence>
<sequence>MTISHSTGRGILSPVEATLLFTAFVASAYGFGIYLFASLAADMRGDLGLGYGDIGLATGVAQAGFLAASLLSGIWATRLGPVRVILGSAAATALSLLLMSRLPAGDALWHLTGLLTVMGAGAASVWVPMVAVAQDVIPARHRAKALGLMSSGTAYGVFVNGLVIPPIVATGGWRGVWVAVGIAACSLLLVGLLRLRRLPVTAAMAVQRTGRPAEAGAEAGAVAGAVAGRWGEIALPRTILLVITMFCTGLACMPFQTYLVATLREELGASLALASSLWSVIGAIGMASGFLFGLLADRISVKWAMVAAYLLLSGAAALLLALLLLALPIAMTAMLAVSLFALAFYAIFGLVPAYISLVHSPGAATLLFGLGNIALGFGGLVGNVAGGHLRETTGSFAAIYAVILAAALLQVLLALLTPNERRHEVAARGGLRNPAPESETASGRCCAGGKPV</sequence>
<evidence type="ECO:0000256" key="1">
    <source>
        <dbReference type="ARBA" id="ARBA00004651"/>
    </source>
</evidence>
<dbReference type="RefSeq" id="WP_166645062.1">
    <property type="nucleotide sequence ID" value="NZ_SNYW01000007.1"/>
</dbReference>
<dbReference type="Pfam" id="PF07690">
    <property type="entry name" value="MFS_1"/>
    <property type="match status" value="1"/>
</dbReference>
<name>A0A4R6WQ90_9PROT</name>
<dbReference type="Gene3D" id="1.20.1250.20">
    <property type="entry name" value="MFS general substrate transporter like domains"/>
    <property type="match status" value="2"/>
</dbReference>
<feature type="transmembrane region" description="Helical" evidence="8">
    <location>
        <begin position="12"/>
        <end position="36"/>
    </location>
</feature>
<evidence type="ECO:0000256" key="4">
    <source>
        <dbReference type="ARBA" id="ARBA00022692"/>
    </source>
</evidence>
<accession>A0A4R6WQ90</accession>
<dbReference type="PROSITE" id="PS50850">
    <property type="entry name" value="MFS"/>
    <property type="match status" value="1"/>
</dbReference>
<feature type="transmembrane region" description="Helical" evidence="8">
    <location>
        <begin position="56"/>
        <end position="77"/>
    </location>
</feature>
<dbReference type="Proteomes" id="UP000295783">
    <property type="component" value="Unassembled WGS sequence"/>
</dbReference>
<feature type="transmembrane region" description="Helical" evidence="8">
    <location>
        <begin position="271"/>
        <end position="294"/>
    </location>
</feature>
<evidence type="ECO:0000256" key="5">
    <source>
        <dbReference type="ARBA" id="ARBA00022989"/>
    </source>
</evidence>
<keyword evidence="3" id="KW-1003">Cell membrane</keyword>
<feature type="transmembrane region" description="Helical" evidence="8">
    <location>
        <begin position="306"/>
        <end position="327"/>
    </location>
</feature>
<dbReference type="InterPro" id="IPR011701">
    <property type="entry name" value="MFS"/>
</dbReference>
<feature type="transmembrane region" description="Helical" evidence="8">
    <location>
        <begin position="364"/>
        <end position="385"/>
    </location>
</feature>
<keyword evidence="4 8" id="KW-0812">Transmembrane</keyword>
<evidence type="ECO:0000256" key="7">
    <source>
        <dbReference type="SAM" id="MobiDB-lite"/>
    </source>
</evidence>
<dbReference type="SUPFAM" id="SSF103473">
    <property type="entry name" value="MFS general substrate transporter"/>
    <property type="match status" value="1"/>
</dbReference>
<evidence type="ECO:0000256" key="8">
    <source>
        <dbReference type="SAM" id="Phobius"/>
    </source>
</evidence>
<feature type="transmembrane region" description="Helical" evidence="8">
    <location>
        <begin position="239"/>
        <end position="259"/>
    </location>
</feature>
<evidence type="ECO:0000259" key="9">
    <source>
        <dbReference type="PROSITE" id="PS50850"/>
    </source>
</evidence>
<proteinExistence type="predicted"/>
<evidence type="ECO:0000256" key="3">
    <source>
        <dbReference type="ARBA" id="ARBA00022475"/>
    </source>
</evidence>
<evidence type="ECO:0000256" key="6">
    <source>
        <dbReference type="ARBA" id="ARBA00023136"/>
    </source>
</evidence>
<feature type="transmembrane region" description="Helical" evidence="8">
    <location>
        <begin position="333"/>
        <end position="357"/>
    </location>
</feature>
<keyword evidence="2" id="KW-0813">Transport</keyword>
<keyword evidence="6 8" id="KW-0472">Membrane</keyword>
<keyword evidence="5 8" id="KW-1133">Transmembrane helix</keyword>
<dbReference type="AlphaFoldDB" id="A0A4R6WQ90"/>
<feature type="transmembrane region" description="Helical" evidence="8">
    <location>
        <begin position="108"/>
        <end position="133"/>
    </location>
</feature>
<feature type="transmembrane region" description="Helical" evidence="8">
    <location>
        <begin position="145"/>
        <end position="169"/>
    </location>
</feature>
<evidence type="ECO:0000313" key="11">
    <source>
        <dbReference type="Proteomes" id="UP000295783"/>
    </source>
</evidence>
<feature type="region of interest" description="Disordered" evidence="7">
    <location>
        <begin position="427"/>
        <end position="452"/>
    </location>
</feature>
<dbReference type="InterPro" id="IPR020846">
    <property type="entry name" value="MFS_dom"/>
</dbReference>
<feature type="transmembrane region" description="Helical" evidence="8">
    <location>
        <begin position="84"/>
        <end position="102"/>
    </location>
</feature>
<organism evidence="10 11">
    <name type="scientific">Dongia mobilis</name>
    <dbReference type="NCBI Taxonomy" id="578943"/>
    <lineage>
        <taxon>Bacteria</taxon>
        <taxon>Pseudomonadati</taxon>
        <taxon>Pseudomonadota</taxon>
        <taxon>Alphaproteobacteria</taxon>
        <taxon>Rhodospirillales</taxon>
        <taxon>Dongiaceae</taxon>
        <taxon>Dongia</taxon>
    </lineage>
</organism>
<dbReference type="PANTHER" id="PTHR23517:SF2">
    <property type="entry name" value="MULTIDRUG RESISTANCE PROTEIN MDTH"/>
    <property type="match status" value="1"/>
</dbReference>
<protein>
    <submittedName>
        <fullName evidence="10">Sugar phosphate permease</fullName>
    </submittedName>
</protein>
<reference evidence="10 11" key="1">
    <citation type="submission" date="2019-03" db="EMBL/GenBank/DDBJ databases">
        <title>Genomic Encyclopedia of Type Strains, Phase III (KMG-III): the genomes of soil and plant-associated and newly described type strains.</title>
        <authorList>
            <person name="Whitman W."/>
        </authorList>
    </citation>
    <scope>NUCLEOTIDE SEQUENCE [LARGE SCALE GENOMIC DNA]</scope>
    <source>
        <strain evidence="10 11">CGMCC 1.7660</strain>
    </source>
</reference>
<feature type="domain" description="Major facilitator superfamily (MFS) profile" evidence="9">
    <location>
        <begin position="18"/>
        <end position="422"/>
    </location>
</feature>
<keyword evidence="11" id="KW-1185">Reference proteome</keyword>